<dbReference type="OrthoDB" id="438440at2759"/>
<feature type="compositionally biased region" description="Low complexity" evidence="15">
    <location>
        <begin position="559"/>
        <end position="568"/>
    </location>
</feature>
<gene>
    <name evidence="17" type="ORF">BC936DRAFT_143688</name>
</gene>
<evidence type="ECO:0000256" key="10">
    <source>
        <dbReference type="ARBA" id="ARBA00022989"/>
    </source>
</evidence>
<dbReference type="GO" id="GO:0019369">
    <property type="term" value="P:arachidonate metabolic process"/>
    <property type="evidence" value="ECO:0007669"/>
    <property type="project" value="TreeGrafter"/>
</dbReference>
<evidence type="ECO:0000256" key="14">
    <source>
        <dbReference type="ARBA" id="ARBA00026104"/>
    </source>
</evidence>
<dbReference type="EMBL" id="RBNI01000028">
    <property type="protein sequence ID" value="RUP52412.1"/>
    <property type="molecule type" value="Genomic_DNA"/>
</dbReference>
<evidence type="ECO:0000256" key="8">
    <source>
        <dbReference type="ARBA" id="ARBA00022837"/>
    </source>
</evidence>
<feature type="region of interest" description="Disordered" evidence="15">
    <location>
        <begin position="654"/>
        <end position="685"/>
    </location>
</feature>
<evidence type="ECO:0000256" key="6">
    <source>
        <dbReference type="ARBA" id="ARBA00022723"/>
    </source>
</evidence>
<dbReference type="EC" id="3.1.1.116" evidence="14"/>
<evidence type="ECO:0000259" key="16">
    <source>
        <dbReference type="Pfam" id="PF01764"/>
    </source>
</evidence>
<evidence type="ECO:0000256" key="5">
    <source>
        <dbReference type="ARBA" id="ARBA00022692"/>
    </source>
</evidence>
<dbReference type="PANTHER" id="PTHR45792">
    <property type="entry name" value="DIACYLGLYCEROL LIPASE HOMOLOG-RELATED"/>
    <property type="match status" value="1"/>
</dbReference>
<comment type="caution">
    <text evidence="17">The sequence shown here is derived from an EMBL/GenBank/DDBJ whole genome shotgun (WGS) entry which is preliminary data.</text>
</comment>
<dbReference type="Pfam" id="PF01764">
    <property type="entry name" value="Lipase_3"/>
    <property type="match status" value="1"/>
</dbReference>
<proteinExistence type="predicted"/>
<keyword evidence="9" id="KW-0442">Lipid degradation</keyword>
<dbReference type="InterPro" id="IPR029058">
    <property type="entry name" value="AB_hydrolase_fold"/>
</dbReference>
<keyword evidence="18" id="KW-1185">Reference proteome</keyword>
<dbReference type="GO" id="GO:0046340">
    <property type="term" value="P:diacylglycerol catabolic process"/>
    <property type="evidence" value="ECO:0007669"/>
    <property type="project" value="TreeGrafter"/>
</dbReference>
<protein>
    <recommendedName>
        <fullName evidence="14">sn-1-specific diacylglycerol lipase</fullName>
        <ecNumber evidence="14">3.1.1.116</ecNumber>
    </recommendedName>
</protein>
<evidence type="ECO:0000256" key="11">
    <source>
        <dbReference type="ARBA" id="ARBA00023098"/>
    </source>
</evidence>
<feature type="compositionally biased region" description="Polar residues" evidence="15">
    <location>
        <begin position="675"/>
        <end position="685"/>
    </location>
</feature>
<evidence type="ECO:0000313" key="17">
    <source>
        <dbReference type="EMBL" id="RUP52412.1"/>
    </source>
</evidence>
<accession>A0A433DNI0</accession>
<name>A0A433DNI0_9FUNG</name>
<dbReference type="Proteomes" id="UP000268093">
    <property type="component" value="Unassembled WGS sequence"/>
</dbReference>
<evidence type="ECO:0000256" key="13">
    <source>
        <dbReference type="ARBA" id="ARBA00024531"/>
    </source>
</evidence>
<dbReference type="GO" id="GO:0046872">
    <property type="term" value="F:metal ion binding"/>
    <property type="evidence" value="ECO:0007669"/>
    <property type="project" value="UniProtKB-KW"/>
</dbReference>
<feature type="compositionally biased region" description="Low complexity" evidence="15">
    <location>
        <begin position="583"/>
        <end position="596"/>
    </location>
</feature>
<organism evidence="17 18">
    <name type="scientific">Jimgerdemannia flammicorona</name>
    <dbReference type="NCBI Taxonomy" id="994334"/>
    <lineage>
        <taxon>Eukaryota</taxon>
        <taxon>Fungi</taxon>
        <taxon>Fungi incertae sedis</taxon>
        <taxon>Mucoromycota</taxon>
        <taxon>Mucoromycotina</taxon>
        <taxon>Endogonomycetes</taxon>
        <taxon>Endogonales</taxon>
        <taxon>Endogonaceae</taxon>
        <taxon>Jimgerdemannia</taxon>
    </lineage>
</organism>
<feature type="region of interest" description="Disordered" evidence="15">
    <location>
        <begin position="559"/>
        <end position="606"/>
    </location>
</feature>
<evidence type="ECO:0000256" key="1">
    <source>
        <dbReference type="ARBA" id="ARBA00001913"/>
    </source>
</evidence>
<keyword evidence="8" id="KW-0106">Calcium</keyword>
<keyword evidence="5" id="KW-0812">Transmembrane</keyword>
<dbReference type="AlphaFoldDB" id="A0A433DNI0"/>
<keyword evidence="4" id="KW-0597">Phosphoprotein</keyword>
<keyword evidence="7" id="KW-0378">Hydrolase</keyword>
<comment type="catalytic activity">
    <reaction evidence="13">
        <text>a 1,2-diacyl-sn-glycerol + H2O = a 2-acylglycerol + a fatty acid + H(+)</text>
        <dbReference type="Rhea" id="RHEA:33275"/>
        <dbReference type="ChEBI" id="CHEBI:15377"/>
        <dbReference type="ChEBI" id="CHEBI:15378"/>
        <dbReference type="ChEBI" id="CHEBI:17389"/>
        <dbReference type="ChEBI" id="CHEBI:17815"/>
        <dbReference type="ChEBI" id="CHEBI:28868"/>
        <dbReference type="EC" id="3.1.1.116"/>
    </reaction>
    <physiologicalReaction direction="left-to-right" evidence="13">
        <dbReference type="Rhea" id="RHEA:33276"/>
    </physiologicalReaction>
</comment>
<keyword evidence="10" id="KW-1133">Transmembrane helix</keyword>
<feature type="compositionally biased region" description="Low complexity" evidence="15">
    <location>
        <begin position="1028"/>
        <end position="1046"/>
    </location>
</feature>
<evidence type="ECO:0000256" key="15">
    <source>
        <dbReference type="SAM" id="MobiDB-lite"/>
    </source>
</evidence>
<reference evidence="17 18" key="1">
    <citation type="journal article" date="2018" name="New Phytol.">
        <title>Phylogenomics of Endogonaceae and evolution of mycorrhizas within Mucoromycota.</title>
        <authorList>
            <person name="Chang Y."/>
            <person name="Desiro A."/>
            <person name="Na H."/>
            <person name="Sandor L."/>
            <person name="Lipzen A."/>
            <person name="Clum A."/>
            <person name="Barry K."/>
            <person name="Grigoriev I.V."/>
            <person name="Martin F.M."/>
            <person name="Stajich J.E."/>
            <person name="Smith M.E."/>
            <person name="Bonito G."/>
            <person name="Spatafora J.W."/>
        </authorList>
    </citation>
    <scope>NUCLEOTIDE SEQUENCE [LARGE SCALE GENOMIC DNA]</scope>
    <source>
        <strain evidence="17 18">GMNB39</strain>
    </source>
</reference>
<comment type="subcellular location">
    <subcellularLocation>
        <location evidence="2">Cell membrane</location>
        <topology evidence="2">Multi-pass membrane protein</topology>
    </subcellularLocation>
</comment>
<evidence type="ECO:0000256" key="3">
    <source>
        <dbReference type="ARBA" id="ARBA00022475"/>
    </source>
</evidence>
<feature type="region of interest" description="Disordered" evidence="15">
    <location>
        <begin position="1020"/>
        <end position="1046"/>
    </location>
</feature>
<feature type="compositionally biased region" description="Basic and acidic residues" evidence="15">
    <location>
        <begin position="422"/>
        <end position="432"/>
    </location>
</feature>
<dbReference type="InterPro" id="IPR002921">
    <property type="entry name" value="Fungal_lipase-type"/>
</dbReference>
<dbReference type="GO" id="GO:0005886">
    <property type="term" value="C:plasma membrane"/>
    <property type="evidence" value="ECO:0007669"/>
    <property type="project" value="UniProtKB-SubCell"/>
</dbReference>
<evidence type="ECO:0000313" key="18">
    <source>
        <dbReference type="Proteomes" id="UP000268093"/>
    </source>
</evidence>
<evidence type="ECO:0000256" key="9">
    <source>
        <dbReference type="ARBA" id="ARBA00022963"/>
    </source>
</evidence>
<feature type="region of interest" description="Disordered" evidence="15">
    <location>
        <begin position="503"/>
        <end position="537"/>
    </location>
</feature>
<dbReference type="Gene3D" id="3.40.50.1820">
    <property type="entry name" value="alpha/beta hydrolase"/>
    <property type="match status" value="1"/>
</dbReference>
<dbReference type="InterPro" id="IPR052214">
    <property type="entry name" value="DAG_Lipase-Related"/>
</dbReference>
<evidence type="ECO:0000256" key="7">
    <source>
        <dbReference type="ARBA" id="ARBA00022801"/>
    </source>
</evidence>
<dbReference type="GO" id="GO:0016298">
    <property type="term" value="F:lipase activity"/>
    <property type="evidence" value="ECO:0007669"/>
    <property type="project" value="TreeGrafter"/>
</dbReference>
<keyword evidence="11" id="KW-0443">Lipid metabolism</keyword>
<feature type="domain" description="Fungal lipase-type" evidence="16">
    <location>
        <begin position="800"/>
        <end position="981"/>
    </location>
</feature>
<evidence type="ECO:0000256" key="2">
    <source>
        <dbReference type="ARBA" id="ARBA00004651"/>
    </source>
</evidence>
<keyword evidence="3" id="KW-1003">Cell membrane</keyword>
<keyword evidence="12" id="KW-0472">Membrane</keyword>
<evidence type="ECO:0000256" key="12">
    <source>
        <dbReference type="ARBA" id="ARBA00023136"/>
    </source>
</evidence>
<evidence type="ECO:0000256" key="4">
    <source>
        <dbReference type="ARBA" id="ARBA00022553"/>
    </source>
</evidence>
<feature type="region of interest" description="Disordered" evidence="15">
    <location>
        <begin position="408"/>
        <end position="436"/>
    </location>
</feature>
<dbReference type="PANTHER" id="PTHR45792:SF7">
    <property type="entry name" value="PUTATIVE (AFU_ORTHOLOGUE AFUA_6G02710)-RELATED"/>
    <property type="match status" value="1"/>
</dbReference>
<sequence length="1162" mass="127177">MALQPYHNSTLLPENLASLITAISIATRLSLRCSSLFIEVLLEAAKYSTSFGLGLSRQALIAAVSSAKRLHMLKIGATEGLGPDVGGDGFLQVLDQYTNLGIYIIHHSFTLAELFAMSGFHLTSQTFKTGFKAAEESVRVVDGIFGSNQTSRAIASIVTLVRREISQDEDFKLAQVGKVAVLAGLTKALTAFAFLQNVTHKRTMISVKMTHVWEGVVVVEEDERSMIEWNRNDEGIGSAERQDAGGLLLEGTHVSNSLAADDDVIVEHPDIIRELEDILALENPATVDELGAAKHSSSLYDGIAGHRSPSTAPDTFEIVKTTRTITVKSTTIRPIGPHAVEDADSSSEWVVVSSADTNADRLPNGYKAKTIVVREDQEQVESFMATVQQANTDGAMSMNEPSQEYLLPGSWVDTPSPSIRNKLRDDESKDKSMSPVKSLKIMLSTMTKKLQKRKVERTEQYNNDCQGEDGEGTLEVIADKARSKPPTTTMTTTSTTMMTTTAQYQEQLSRPSSPSSSDDDAPETFPDNDVARPEMEKKSRFGAWDRFRLRSKATAAFAFGGSGSHSKSNANNHGEPHSRDAISTSKGESSSSPLSSYGGPAGFPAPMTPLYVEDEIQRNDPSTASYLSSRGTFGRRRTHSLTSIASIQSVAHTTTTTTYTTTPSGRATPSFEPGASQSSPSSFNNCAPVNTVSPLDLEPSPHNFPRSHLIQNIGRFMRYASAAYGESFMRILGIGSIPHVLPVSHHHHPNHHAFSHHTGVPVEDILLSSYTDRTMFNINNPQIHALVHYVTVDHNAQAVVLTCRGTLGLSDVLTDLTCEYAEFVLPCDKEVEDDDLAGPAGLRRKFRAHAGMLGSAQLLATQKGKVYRIIKDALEKWSEYGLVLCGHSLGAGVASLLSVLWSEERDLFLTREKEKVIGLTGFAEHTIPFVTSGVSGLPAGRPIHCYAYGVPCTMSLELAKYCGRGLVTSVVHSYDIVPSLSLGLLKDFKNVAMSLHEEGKVTEEILARILGKYRKSRRGATSGSEFFTDPIPDTSTDASTSTSITPLENEDEDDQWFWALIKTMRADMRADKLYPPLTLYHIEAIPQLAVHMDAQLRTAHAAAKTERTKQAYKVVFKRCDDVEARFSEIVFSRSMFSDHSPREYEKCVELLWRGVLAKGEDI</sequence>
<comment type="cofactor">
    <cofactor evidence="1">
        <name>Ca(2+)</name>
        <dbReference type="ChEBI" id="CHEBI:29108"/>
    </cofactor>
</comment>
<keyword evidence="6" id="KW-0479">Metal-binding</keyword>
<dbReference type="SUPFAM" id="SSF53474">
    <property type="entry name" value="alpha/beta-Hydrolases"/>
    <property type="match status" value="1"/>
</dbReference>
<dbReference type="CDD" id="cd00519">
    <property type="entry name" value="Lipase_3"/>
    <property type="match status" value="1"/>
</dbReference>